<dbReference type="Gene3D" id="3.90.1150.60">
    <property type="entry name" value="Methioning gamme-lyase, C-terminal domain"/>
    <property type="match status" value="1"/>
</dbReference>
<dbReference type="EMBL" id="JAMWBK010000001">
    <property type="protein sequence ID" value="KAJ8908307.1"/>
    <property type="molecule type" value="Genomic_DNA"/>
</dbReference>
<protein>
    <recommendedName>
        <fullName evidence="3">Aluminum resistance family protein</fullName>
    </recommendedName>
</protein>
<name>A0AAV8V486_9RHOD</name>
<dbReference type="InterPro" id="IPR015421">
    <property type="entry name" value="PyrdxlP-dep_Trfase_major"/>
</dbReference>
<organism evidence="1 2">
    <name type="scientific">Rhodosorus marinus</name>
    <dbReference type="NCBI Taxonomy" id="101924"/>
    <lineage>
        <taxon>Eukaryota</taxon>
        <taxon>Rhodophyta</taxon>
        <taxon>Stylonematophyceae</taxon>
        <taxon>Stylonematales</taxon>
        <taxon>Stylonemataceae</taxon>
        <taxon>Rhodosorus</taxon>
    </lineage>
</organism>
<dbReference type="PANTHER" id="PTHR46658">
    <property type="entry name" value="CYS OR MET METABOLISM PYRIDOXAL-PHOSPHATE-DEPENDENT ENZYME"/>
    <property type="match status" value="1"/>
</dbReference>
<dbReference type="Proteomes" id="UP001157974">
    <property type="component" value="Unassembled WGS sequence"/>
</dbReference>
<evidence type="ECO:0000313" key="2">
    <source>
        <dbReference type="Proteomes" id="UP001157974"/>
    </source>
</evidence>
<reference evidence="1 2" key="1">
    <citation type="journal article" date="2023" name="Nat. Commun.">
        <title>Origin of minicircular mitochondrial genomes in red algae.</title>
        <authorList>
            <person name="Lee Y."/>
            <person name="Cho C.H."/>
            <person name="Lee Y.M."/>
            <person name="Park S.I."/>
            <person name="Yang J.H."/>
            <person name="West J.A."/>
            <person name="Bhattacharya D."/>
            <person name="Yoon H.S."/>
        </authorList>
    </citation>
    <scope>NUCLEOTIDE SEQUENCE [LARGE SCALE GENOMIC DNA]</scope>
    <source>
        <strain evidence="1 2">CCMP1338</strain>
        <tissue evidence="1">Whole cell</tissue>
    </source>
</reference>
<dbReference type="AlphaFoldDB" id="A0AAV8V486"/>
<proteinExistence type="predicted"/>
<dbReference type="Gene3D" id="3.40.640.10">
    <property type="entry name" value="Type I PLP-dependent aspartate aminotransferase-like (Major domain)"/>
    <property type="match status" value="1"/>
</dbReference>
<evidence type="ECO:0008006" key="3">
    <source>
        <dbReference type="Google" id="ProtNLM"/>
    </source>
</evidence>
<dbReference type="Pfam" id="PF06838">
    <property type="entry name" value="Met_gamma_lyase"/>
    <property type="match status" value="1"/>
</dbReference>
<keyword evidence="2" id="KW-1185">Reference proteome</keyword>
<dbReference type="InterPro" id="IPR015424">
    <property type="entry name" value="PyrdxlP-dep_Trfase"/>
</dbReference>
<sequence>MGDFNIGGSANFCFCAVGGSSGRRRPRGRLVCRVTGDEVVDQAIASLRPDFEKVDALVQNNLGRVLDAFQEHRVGSQHFAGNTGYGHGDEGRDVIDRVYASIFGCESALVRVQFFSGTHAIAAALFAALRPGDELLSAVGEPYDTLEEVIGSRGDAPGSLAYYGISYREHPLLPDGTADIAGLIEAISPNTKVVLIQRSCGYSWRPSLSVATISEIIAAIKAVNPNIVCFVDNCFGELTELREPTHVGADLVAGSLIKNCGGTLAPTGGYVAGRRDLVKAAANRLSAPGVAGGPSLGFNKQFLQGLFLAPQIVGESLKGVKLVSRVMSELGYSVNPKPEDTRTDIIQAIRLGSRERVLEFCKCVQRNSPVGSYIEPTAGITPGYGDEVVFADGNFVDGSTLELSADGPLREPYIVFAQGGTHWTHWSLVLRQIVDEIGPYDQ</sequence>
<dbReference type="PANTHER" id="PTHR46658:SF1">
    <property type="entry name" value="CYS OR MET METABOLISM PYRIDOXAL-PHOSPHATE-DEPENDENT ENZYME"/>
    <property type="match status" value="1"/>
</dbReference>
<gene>
    <name evidence="1" type="ORF">NDN08_005021</name>
</gene>
<dbReference type="InterPro" id="IPR009651">
    <property type="entry name" value="Met_g_lyase_put"/>
</dbReference>
<dbReference type="SUPFAM" id="SSF53383">
    <property type="entry name" value="PLP-dependent transferases"/>
    <property type="match status" value="1"/>
</dbReference>
<evidence type="ECO:0000313" key="1">
    <source>
        <dbReference type="EMBL" id="KAJ8908307.1"/>
    </source>
</evidence>
<comment type="caution">
    <text evidence="1">The sequence shown here is derived from an EMBL/GenBank/DDBJ whole genome shotgun (WGS) entry which is preliminary data.</text>
</comment>
<accession>A0AAV8V486</accession>